<dbReference type="Proteomes" id="UP000236291">
    <property type="component" value="Unassembled WGS sequence"/>
</dbReference>
<sequence length="66" mass="7086">MVKLVVLLVAVVSIQPGYAQDVHNTQEISSRQVVESAQSIKGANKDGFVLPPPSCCPEEPFCCLKS</sequence>
<gene>
    <name evidence="2" type="ORF">L195_g056067</name>
</gene>
<comment type="caution">
    <text evidence="2">The sequence shown here is derived from an EMBL/GenBank/DDBJ whole genome shotgun (WGS) entry which is preliminary data.</text>
</comment>
<dbReference type="EMBL" id="ASHM01104589">
    <property type="protein sequence ID" value="PNX68259.1"/>
    <property type="molecule type" value="Genomic_DNA"/>
</dbReference>
<organism evidence="2 3">
    <name type="scientific">Trifolium pratense</name>
    <name type="common">Red clover</name>
    <dbReference type="NCBI Taxonomy" id="57577"/>
    <lineage>
        <taxon>Eukaryota</taxon>
        <taxon>Viridiplantae</taxon>
        <taxon>Streptophyta</taxon>
        <taxon>Embryophyta</taxon>
        <taxon>Tracheophyta</taxon>
        <taxon>Spermatophyta</taxon>
        <taxon>Magnoliopsida</taxon>
        <taxon>eudicotyledons</taxon>
        <taxon>Gunneridae</taxon>
        <taxon>Pentapetalae</taxon>
        <taxon>rosids</taxon>
        <taxon>fabids</taxon>
        <taxon>Fabales</taxon>
        <taxon>Fabaceae</taxon>
        <taxon>Papilionoideae</taxon>
        <taxon>50 kb inversion clade</taxon>
        <taxon>NPAAA clade</taxon>
        <taxon>Hologalegina</taxon>
        <taxon>IRL clade</taxon>
        <taxon>Trifolieae</taxon>
        <taxon>Trifolium</taxon>
    </lineage>
</organism>
<reference evidence="2 3" key="1">
    <citation type="journal article" date="2014" name="Am. J. Bot.">
        <title>Genome assembly and annotation for red clover (Trifolium pratense; Fabaceae).</title>
        <authorList>
            <person name="Istvanek J."/>
            <person name="Jaros M."/>
            <person name="Krenek A."/>
            <person name="Repkova J."/>
        </authorList>
    </citation>
    <scope>NUCLEOTIDE SEQUENCE [LARGE SCALE GENOMIC DNA]</scope>
    <source>
        <strain evidence="3">cv. Tatra</strain>
        <tissue evidence="2">Young leaves</tissue>
    </source>
</reference>
<feature type="non-terminal residue" evidence="2">
    <location>
        <position position="66"/>
    </location>
</feature>
<protein>
    <submittedName>
        <fullName evidence="2">Uncharacterized protein</fullName>
    </submittedName>
</protein>
<name>A0A2K3KPR3_TRIPR</name>
<dbReference type="AlphaFoldDB" id="A0A2K3KPR3"/>
<evidence type="ECO:0000256" key="1">
    <source>
        <dbReference type="SAM" id="SignalP"/>
    </source>
</evidence>
<reference evidence="2 3" key="2">
    <citation type="journal article" date="2017" name="Front. Plant Sci.">
        <title>Gene Classification and Mining of Molecular Markers Useful in Red Clover (Trifolium pratense) Breeding.</title>
        <authorList>
            <person name="Istvanek J."/>
            <person name="Dluhosova J."/>
            <person name="Dluhos P."/>
            <person name="Patkova L."/>
            <person name="Nedelnik J."/>
            <person name="Repkova J."/>
        </authorList>
    </citation>
    <scope>NUCLEOTIDE SEQUENCE [LARGE SCALE GENOMIC DNA]</scope>
    <source>
        <strain evidence="3">cv. Tatra</strain>
        <tissue evidence="2">Young leaves</tissue>
    </source>
</reference>
<accession>A0A2K3KPR3</accession>
<feature type="chain" id="PRO_5014461859" evidence="1">
    <location>
        <begin position="20"/>
        <end position="66"/>
    </location>
</feature>
<proteinExistence type="predicted"/>
<evidence type="ECO:0000313" key="3">
    <source>
        <dbReference type="Proteomes" id="UP000236291"/>
    </source>
</evidence>
<evidence type="ECO:0000313" key="2">
    <source>
        <dbReference type="EMBL" id="PNX68259.1"/>
    </source>
</evidence>
<feature type="signal peptide" evidence="1">
    <location>
        <begin position="1"/>
        <end position="19"/>
    </location>
</feature>
<keyword evidence="1" id="KW-0732">Signal</keyword>